<proteinExistence type="predicted"/>
<sequence>SISLKDSVEEDIDSDVLEDIEADATTIEVAVDRNVEAGIDIGIGMEVDIGIDVEDEVKDEVESSDRGTMEVGVDMDAGIDIPDCMLMPNAVERLEQVKKGLQNIHDHVIEIPLQRKEDIETAQRQLEAGQLIASGESWFV</sequence>
<accession>A0A699V347</accession>
<feature type="non-terminal residue" evidence="1">
    <location>
        <position position="1"/>
    </location>
</feature>
<evidence type="ECO:0000313" key="1">
    <source>
        <dbReference type="EMBL" id="GFD29477.1"/>
    </source>
</evidence>
<organism evidence="1">
    <name type="scientific">Tanacetum cinerariifolium</name>
    <name type="common">Dalmatian daisy</name>
    <name type="synonym">Chrysanthemum cinerariifolium</name>
    <dbReference type="NCBI Taxonomy" id="118510"/>
    <lineage>
        <taxon>Eukaryota</taxon>
        <taxon>Viridiplantae</taxon>
        <taxon>Streptophyta</taxon>
        <taxon>Embryophyta</taxon>
        <taxon>Tracheophyta</taxon>
        <taxon>Spermatophyta</taxon>
        <taxon>Magnoliopsida</taxon>
        <taxon>eudicotyledons</taxon>
        <taxon>Gunneridae</taxon>
        <taxon>Pentapetalae</taxon>
        <taxon>asterids</taxon>
        <taxon>campanulids</taxon>
        <taxon>Asterales</taxon>
        <taxon>Asteraceae</taxon>
        <taxon>Asteroideae</taxon>
        <taxon>Anthemideae</taxon>
        <taxon>Anthemidinae</taxon>
        <taxon>Tanacetum</taxon>
    </lineage>
</organism>
<comment type="caution">
    <text evidence="1">The sequence shown here is derived from an EMBL/GenBank/DDBJ whole genome shotgun (WGS) entry which is preliminary data.</text>
</comment>
<protein>
    <submittedName>
        <fullName evidence="1">Uncharacterized protein</fullName>
    </submittedName>
</protein>
<gene>
    <name evidence="1" type="ORF">Tci_901446</name>
</gene>
<reference evidence="1" key="1">
    <citation type="journal article" date="2019" name="Sci. Rep.">
        <title>Draft genome of Tanacetum cinerariifolium, the natural source of mosquito coil.</title>
        <authorList>
            <person name="Yamashiro T."/>
            <person name="Shiraishi A."/>
            <person name="Satake H."/>
            <person name="Nakayama K."/>
        </authorList>
    </citation>
    <scope>NUCLEOTIDE SEQUENCE</scope>
</reference>
<dbReference type="AlphaFoldDB" id="A0A699V347"/>
<dbReference type="EMBL" id="BKCJ011395132">
    <property type="protein sequence ID" value="GFD29477.1"/>
    <property type="molecule type" value="Genomic_DNA"/>
</dbReference>
<name>A0A699V347_TANCI</name>